<dbReference type="PANTHER" id="PTHR31118">
    <property type="entry name" value="CYCLASE-LIKE PROTEIN 2"/>
    <property type="match status" value="1"/>
</dbReference>
<dbReference type="EMBL" id="LAZR01004927">
    <property type="protein sequence ID" value="KKN04385.1"/>
    <property type="molecule type" value="Genomic_DNA"/>
</dbReference>
<dbReference type="InterPro" id="IPR007325">
    <property type="entry name" value="KFase/CYL"/>
</dbReference>
<proteinExistence type="predicted"/>
<dbReference type="InterPro" id="IPR037175">
    <property type="entry name" value="KFase_sf"/>
</dbReference>
<dbReference type="PANTHER" id="PTHR31118:SF12">
    <property type="entry name" value="CYCLASE-LIKE PROTEIN 2"/>
    <property type="match status" value="1"/>
</dbReference>
<accession>A0A0F9MAH5</accession>
<protein>
    <recommendedName>
        <fullName evidence="2">Cyclase family protein</fullName>
    </recommendedName>
</protein>
<organism evidence="1">
    <name type="scientific">marine sediment metagenome</name>
    <dbReference type="NCBI Taxonomy" id="412755"/>
    <lineage>
        <taxon>unclassified sequences</taxon>
        <taxon>metagenomes</taxon>
        <taxon>ecological metagenomes</taxon>
    </lineage>
</organism>
<name>A0A0F9MAH5_9ZZZZ</name>
<dbReference type="GO" id="GO:0019441">
    <property type="term" value="P:L-tryptophan catabolic process to kynurenine"/>
    <property type="evidence" value="ECO:0007669"/>
    <property type="project" value="InterPro"/>
</dbReference>
<evidence type="ECO:0008006" key="2">
    <source>
        <dbReference type="Google" id="ProtNLM"/>
    </source>
</evidence>
<dbReference type="AlphaFoldDB" id="A0A0F9MAH5"/>
<dbReference type="Gene3D" id="3.50.30.50">
    <property type="entry name" value="Putative cyclase"/>
    <property type="match status" value="1"/>
</dbReference>
<dbReference type="SUPFAM" id="SSF102198">
    <property type="entry name" value="Putative cyclase"/>
    <property type="match status" value="1"/>
</dbReference>
<evidence type="ECO:0000313" key="1">
    <source>
        <dbReference type="EMBL" id="KKN04385.1"/>
    </source>
</evidence>
<gene>
    <name evidence="1" type="ORF">LCGC14_1097950</name>
</gene>
<dbReference type="Pfam" id="PF04199">
    <property type="entry name" value="Cyclase"/>
    <property type="match status" value="1"/>
</dbReference>
<reference evidence="1" key="1">
    <citation type="journal article" date="2015" name="Nature">
        <title>Complex archaea that bridge the gap between prokaryotes and eukaryotes.</title>
        <authorList>
            <person name="Spang A."/>
            <person name="Saw J.H."/>
            <person name="Jorgensen S.L."/>
            <person name="Zaremba-Niedzwiedzka K."/>
            <person name="Martijn J."/>
            <person name="Lind A.E."/>
            <person name="van Eijk R."/>
            <person name="Schleper C."/>
            <person name="Guy L."/>
            <person name="Ettema T.J."/>
        </authorList>
    </citation>
    <scope>NUCLEOTIDE SEQUENCE</scope>
</reference>
<dbReference type="GO" id="GO:0004061">
    <property type="term" value="F:arylformamidase activity"/>
    <property type="evidence" value="ECO:0007669"/>
    <property type="project" value="InterPro"/>
</dbReference>
<comment type="caution">
    <text evidence="1">The sequence shown here is derived from an EMBL/GenBank/DDBJ whole genome shotgun (WGS) entry which is preliminary data.</text>
</comment>
<sequence length="245" mass="27408">MNLFSSGRLVDLSHSYSEETIYWPTEEGFKFEREFDGLTEKGYYYAANKFCSPEHGGTHIDAPIHFLKDGQTVDQIPIEQLFSQTIVVNVSEKSKENSDYEVSIKDFTNWESIHGKIPDDSIVLLYTGFGKYWPDKLKYIGTSKSGQQALSELHFPGLHPDAAKWLVENRKINAVGLDTASIDFGQSKLFHSHRILCKNNIPPIENVANLDQLPETGAYVVALPMKIAGGSGAPLRMVAIIPEKD</sequence>